<dbReference type="CDD" id="cd06223">
    <property type="entry name" value="PRTases_typeI"/>
    <property type="match status" value="1"/>
</dbReference>
<dbReference type="SUPFAM" id="SSF53271">
    <property type="entry name" value="PRTase-like"/>
    <property type="match status" value="1"/>
</dbReference>
<dbReference type="Gene3D" id="3.30.1310.20">
    <property type="entry name" value="PRTase-like"/>
    <property type="match status" value="1"/>
</dbReference>
<keyword evidence="6" id="KW-1185">Reference proteome</keyword>
<keyword evidence="1 5" id="KW-0328">Glycosyltransferase</keyword>
<reference evidence="5 6" key="1">
    <citation type="journal article" date="2019" name="Int. J. Syst. Evol. Microbiol.">
        <title>The Global Catalogue of Microorganisms (GCM) 10K type strain sequencing project: providing services to taxonomists for standard genome sequencing and annotation.</title>
        <authorList>
            <consortium name="The Broad Institute Genomics Platform"/>
            <consortium name="The Broad Institute Genome Sequencing Center for Infectious Disease"/>
            <person name="Wu L."/>
            <person name="Ma J."/>
        </authorList>
    </citation>
    <scope>NUCLEOTIDE SEQUENCE [LARGE SCALE GENOMIC DNA]</scope>
    <source>
        <strain evidence="5 6">CGMCC 1.12125</strain>
    </source>
</reference>
<dbReference type="AlphaFoldDB" id="A0ABD6CAC7"/>
<dbReference type="Proteomes" id="UP001597119">
    <property type="component" value="Unassembled WGS sequence"/>
</dbReference>
<protein>
    <submittedName>
        <fullName evidence="5">Phosphoribosyltransferase</fullName>
    </submittedName>
</protein>
<organism evidence="5 6">
    <name type="scientific">Halorientalis brevis</name>
    <dbReference type="NCBI Taxonomy" id="1126241"/>
    <lineage>
        <taxon>Archaea</taxon>
        <taxon>Methanobacteriati</taxon>
        <taxon>Methanobacteriota</taxon>
        <taxon>Stenosarchaea group</taxon>
        <taxon>Halobacteria</taxon>
        <taxon>Halobacteriales</taxon>
        <taxon>Haloarculaceae</taxon>
        <taxon>Halorientalis</taxon>
    </lineage>
</organism>
<keyword evidence="2" id="KW-0808">Transferase</keyword>
<dbReference type="GO" id="GO:0016757">
    <property type="term" value="F:glycosyltransferase activity"/>
    <property type="evidence" value="ECO:0007669"/>
    <property type="project" value="UniProtKB-KW"/>
</dbReference>
<feature type="domain" description="Phosphoribosyltransferase" evidence="4">
    <location>
        <begin position="18"/>
        <end position="197"/>
    </location>
</feature>
<evidence type="ECO:0000313" key="5">
    <source>
        <dbReference type="EMBL" id="MFD1586358.1"/>
    </source>
</evidence>
<evidence type="ECO:0000256" key="3">
    <source>
        <dbReference type="SAM" id="MobiDB-lite"/>
    </source>
</evidence>
<evidence type="ECO:0000256" key="2">
    <source>
        <dbReference type="ARBA" id="ARBA00022679"/>
    </source>
</evidence>
<comment type="caution">
    <text evidence="5">The sequence shown here is derived from an EMBL/GenBank/DDBJ whole genome shotgun (WGS) entry which is preliminary data.</text>
</comment>
<evidence type="ECO:0000313" key="6">
    <source>
        <dbReference type="Proteomes" id="UP001597119"/>
    </source>
</evidence>
<dbReference type="InterPro" id="IPR000836">
    <property type="entry name" value="PRTase_dom"/>
</dbReference>
<feature type="compositionally biased region" description="Basic and acidic residues" evidence="3">
    <location>
        <begin position="12"/>
        <end position="21"/>
    </location>
</feature>
<feature type="region of interest" description="Disordered" evidence="3">
    <location>
        <begin position="1"/>
        <end position="21"/>
    </location>
</feature>
<dbReference type="Gene3D" id="3.40.50.2020">
    <property type="match status" value="1"/>
</dbReference>
<evidence type="ECO:0000259" key="4">
    <source>
        <dbReference type="Pfam" id="PF00156"/>
    </source>
</evidence>
<sequence>MYRGSHSTQFADRTDAGRQLGERVREENIGADVVLAIPRGGLPLGRAVADALGVPLDVVIAKKIGAPGNPEFAIGAVAADGSIWLNDDVIQRQGISREYVAREREQKAAEARQKAERYRNGPPPELAGKRVLVVDDGVATGATVRACIERVRSEQPARIVLAVPVGSPRTIAELERMVDDAVVLETPPDFHAVGQYYRDFTQVTDEEAIEYLDAG</sequence>
<dbReference type="PANTHER" id="PTHR43363">
    <property type="entry name" value="HYPOXANTHINE PHOSPHORIBOSYLTRANSFERASE"/>
    <property type="match status" value="1"/>
</dbReference>
<gene>
    <name evidence="5" type="ORF">ACFR9U_05155</name>
</gene>
<name>A0ABD6CAC7_9EURY</name>
<dbReference type="Pfam" id="PF00156">
    <property type="entry name" value="Pribosyltran"/>
    <property type="match status" value="1"/>
</dbReference>
<dbReference type="RefSeq" id="WP_247379935.1">
    <property type="nucleotide sequence ID" value="NZ_JALLGV010000007.1"/>
</dbReference>
<feature type="compositionally biased region" description="Polar residues" evidence="3">
    <location>
        <begin position="1"/>
        <end position="11"/>
    </location>
</feature>
<proteinExistence type="predicted"/>
<dbReference type="InterPro" id="IPR029057">
    <property type="entry name" value="PRTase-like"/>
</dbReference>
<dbReference type="EMBL" id="JBHUDJ010000002">
    <property type="protein sequence ID" value="MFD1586358.1"/>
    <property type="molecule type" value="Genomic_DNA"/>
</dbReference>
<accession>A0ABD6CAC7</accession>
<dbReference type="PANTHER" id="PTHR43363:SF1">
    <property type="entry name" value="HYPOXANTHINE-GUANINE PHOSPHORIBOSYLTRANSFERASE"/>
    <property type="match status" value="1"/>
</dbReference>
<evidence type="ECO:0000256" key="1">
    <source>
        <dbReference type="ARBA" id="ARBA00022676"/>
    </source>
</evidence>